<dbReference type="InterPro" id="IPR012938">
    <property type="entry name" value="Glc/Sorbosone_DH"/>
</dbReference>
<feature type="region of interest" description="Disordered" evidence="1">
    <location>
        <begin position="223"/>
        <end position="243"/>
    </location>
</feature>
<dbReference type="SUPFAM" id="SSF49785">
    <property type="entry name" value="Galactose-binding domain-like"/>
    <property type="match status" value="1"/>
</dbReference>
<accession>A0ABS0H3U1</accession>
<name>A0ABS0H3U1_9ACTN</name>
<dbReference type="PROSITE" id="PS50093">
    <property type="entry name" value="PKD"/>
    <property type="match status" value="1"/>
</dbReference>
<dbReference type="Gene3D" id="2.120.10.30">
    <property type="entry name" value="TolB, C-terminal domain"/>
    <property type="match status" value="1"/>
</dbReference>
<comment type="caution">
    <text evidence="4">The sequence shown here is derived from an EMBL/GenBank/DDBJ whole genome shotgun (WGS) entry which is preliminary data.</text>
</comment>
<dbReference type="Pfam" id="PF07995">
    <property type="entry name" value="GSDH"/>
    <property type="match status" value="2"/>
</dbReference>
<dbReference type="RefSeq" id="WP_196204632.1">
    <property type="nucleotide sequence ID" value="NZ_JADPUN010000258.1"/>
</dbReference>
<dbReference type="PANTHER" id="PTHR19328">
    <property type="entry name" value="HEDGEHOG-INTERACTING PROTEIN"/>
    <property type="match status" value="1"/>
</dbReference>
<evidence type="ECO:0000259" key="3">
    <source>
        <dbReference type="PROSITE" id="PS50093"/>
    </source>
</evidence>
<dbReference type="Gene3D" id="2.60.40.10">
    <property type="entry name" value="Immunoglobulins"/>
    <property type="match status" value="1"/>
</dbReference>
<dbReference type="PROSITE" id="PS50022">
    <property type="entry name" value="FA58C_3"/>
    <property type="match status" value="1"/>
</dbReference>
<evidence type="ECO:0000313" key="4">
    <source>
        <dbReference type="EMBL" id="MBF9133121.1"/>
    </source>
</evidence>
<dbReference type="InterPro" id="IPR000601">
    <property type="entry name" value="PKD_dom"/>
</dbReference>
<evidence type="ECO:0000313" key="5">
    <source>
        <dbReference type="Proteomes" id="UP000638560"/>
    </source>
</evidence>
<dbReference type="PANTHER" id="PTHR19328:SF13">
    <property type="entry name" value="HIPL1 PROTEIN"/>
    <property type="match status" value="1"/>
</dbReference>
<dbReference type="SUPFAM" id="SSF49299">
    <property type="entry name" value="PKD domain"/>
    <property type="match status" value="1"/>
</dbReference>
<dbReference type="InterPro" id="IPR022409">
    <property type="entry name" value="PKD/Chitinase_dom"/>
</dbReference>
<dbReference type="InterPro" id="IPR008979">
    <property type="entry name" value="Galactose-bd-like_sf"/>
</dbReference>
<sequence>MPSPAQPSSITSVLRTGLVVGLLAALTAPISGAAPAAAVVLPTGFQEQVVFTGLNQPTNIEFSPDGRVFVAEKGGRIKVYDDLADTTATVFADLSTNVHNQHDRGLLGLALHPNFPTQPYVYVLYAYDAPPGQTAPYWNDNCASVGGTNGGRCIVTGRLSRLTASGDTMTGTEQVLVSDWCQQWASHATGDLQFGADGMLYATAGDGASYDLVDYGQLGTPANPCADPPGGTMTPPTAEGGALRSQDLRTTADPTSLDGTVLRLDPATGAAAPGNPGAASADLNTRRIVAQGLRNPYRFTIRPGTNEVWLGDVGWTRWEEVNRLVEPTAGVANFGWPCYEGTARQSGYDSANLDLCETLYTGAGQTAPFYTYDHAARVVDGEACPTGSSSVSGAAFYPASGGSYPAEYSGALFFSDYSRDCIWAMMPSAPGGLPVATSRRTFGSAAANPVDLAMGPGGDLYYVDHAGSVRRIRYFPGNQPPVASIAASPTSGTAPLTVNFDGTGSSDADPADAGRLRYEWDFTNDGTVDATTATASYTYPAGGPYTARLTVYDTLNASATKTVPIQTGNSMPTAVIDTPAEGFTWAVNDPISFTGHATDPDQGTLPGSALHWRMLLHHCYTLDNCHTHSLQDFTGTSGSMLGPDHEYPSYLELVLTATDSGGLAHSTSIRLDPKTVNLTFNSSPSGLQLAFGSGAQATPFTRTVIQGSSNTVSAVTPQSLGGVPYVYGSWSDGGAQTHVITAPATSTSYTANYNPQSGSTRLAQSQWSVAGADSQETLLVNGRANNVRDGSSSSIWHTQRLLSNPAHPHWIDIDLTTTRTVNRLYYLPRQGSNTAGRITGYEVYVSANRTSWGSPVATGTFPNSAAEQTVTIPPTSGRYIRLRALGEVSGNRWTSVAELNVGVVPTG</sequence>
<dbReference type="EMBL" id="JADPUN010000258">
    <property type="protein sequence ID" value="MBF9133121.1"/>
    <property type="molecule type" value="Genomic_DNA"/>
</dbReference>
<dbReference type="CDD" id="cd00146">
    <property type="entry name" value="PKD"/>
    <property type="match status" value="1"/>
</dbReference>
<dbReference type="Pfam" id="PF00754">
    <property type="entry name" value="F5_F8_type_C"/>
    <property type="match status" value="1"/>
</dbReference>
<evidence type="ECO:0000256" key="1">
    <source>
        <dbReference type="SAM" id="MobiDB-lite"/>
    </source>
</evidence>
<dbReference type="Gene3D" id="2.60.120.260">
    <property type="entry name" value="Galactose-binding domain-like"/>
    <property type="match status" value="1"/>
</dbReference>
<organism evidence="4 5">
    <name type="scientific">Plantactinospora alkalitolerans</name>
    <dbReference type="NCBI Taxonomy" id="2789879"/>
    <lineage>
        <taxon>Bacteria</taxon>
        <taxon>Bacillati</taxon>
        <taxon>Actinomycetota</taxon>
        <taxon>Actinomycetes</taxon>
        <taxon>Micromonosporales</taxon>
        <taxon>Micromonosporaceae</taxon>
        <taxon>Plantactinospora</taxon>
    </lineage>
</organism>
<dbReference type="InterPro" id="IPR000421">
    <property type="entry name" value="FA58C"/>
</dbReference>
<evidence type="ECO:0000259" key="2">
    <source>
        <dbReference type="PROSITE" id="PS50022"/>
    </source>
</evidence>
<proteinExistence type="predicted"/>
<dbReference type="InterPro" id="IPR035986">
    <property type="entry name" value="PKD_dom_sf"/>
</dbReference>
<dbReference type="SUPFAM" id="SSF50952">
    <property type="entry name" value="Soluble quinoprotein glucose dehydrogenase"/>
    <property type="match status" value="1"/>
</dbReference>
<dbReference type="Proteomes" id="UP000638560">
    <property type="component" value="Unassembled WGS sequence"/>
</dbReference>
<dbReference type="InterPro" id="IPR013783">
    <property type="entry name" value="Ig-like_fold"/>
</dbReference>
<feature type="domain" description="F5/8 type C" evidence="2">
    <location>
        <begin position="748"/>
        <end position="906"/>
    </location>
</feature>
<dbReference type="InterPro" id="IPR011041">
    <property type="entry name" value="Quinoprot_gluc/sorb_DH_b-prop"/>
</dbReference>
<protein>
    <submittedName>
        <fullName evidence="4">PQQ-dependent sugar dehydrogenase</fullName>
    </submittedName>
</protein>
<dbReference type="SMART" id="SM00089">
    <property type="entry name" value="PKD"/>
    <property type="match status" value="1"/>
</dbReference>
<gene>
    <name evidence="4" type="ORF">I0C86_29780</name>
</gene>
<dbReference type="Pfam" id="PF18911">
    <property type="entry name" value="PKD_4"/>
    <property type="match status" value="1"/>
</dbReference>
<feature type="domain" description="PKD" evidence="3">
    <location>
        <begin position="481"/>
        <end position="566"/>
    </location>
</feature>
<keyword evidence="5" id="KW-1185">Reference proteome</keyword>
<reference evidence="4 5" key="1">
    <citation type="submission" date="2020-11" db="EMBL/GenBank/DDBJ databases">
        <title>A novel isolate from a Black sea contaminated sediment with potential to produce alkanes: Plantactinospora alkalitolerans sp. nov.</title>
        <authorList>
            <person name="Carro L."/>
            <person name="Veyisoglu A."/>
            <person name="Guven K."/>
            <person name="Schumann P."/>
            <person name="Klenk H.-P."/>
            <person name="Sahin N."/>
        </authorList>
    </citation>
    <scope>NUCLEOTIDE SEQUENCE [LARGE SCALE GENOMIC DNA]</scope>
    <source>
        <strain evidence="4 5">S1510</strain>
    </source>
</reference>
<dbReference type="InterPro" id="IPR011042">
    <property type="entry name" value="6-blade_b-propeller_TolB-like"/>
</dbReference>